<gene>
    <name evidence="9" type="ORF">DVS28_a4129</name>
</gene>
<evidence type="ECO:0000256" key="6">
    <source>
        <dbReference type="ARBA" id="ARBA00023136"/>
    </source>
</evidence>
<dbReference type="Proteomes" id="UP000264006">
    <property type="component" value="Chromosome"/>
</dbReference>
<evidence type="ECO:0000256" key="7">
    <source>
        <dbReference type="RuleBase" id="RU363032"/>
    </source>
</evidence>
<name>A0A346Y2U9_9ACTN</name>
<keyword evidence="6 7" id="KW-0472">Membrane</keyword>
<organism evidence="9 10">
    <name type="scientific">Euzebya pacifica</name>
    <dbReference type="NCBI Taxonomy" id="1608957"/>
    <lineage>
        <taxon>Bacteria</taxon>
        <taxon>Bacillati</taxon>
        <taxon>Actinomycetota</taxon>
        <taxon>Nitriliruptoria</taxon>
        <taxon>Euzebyales</taxon>
    </lineage>
</organism>
<dbReference type="PANTHER" id="PTHR43005">
    <property type="entry name" value="BLR7065 PROTEIN"/>
    <property type="match status" value="1"/>
</dbReference>
<feature type="transmembrane region" description="Helical" evidence="7">
    <location>
        <begin position="181"/>
        <end position="203"/>
    </location>
</feature>
<sequence length="318" mass="35172">MSATISPTPSRDTPEGAINHAEEVRRLNRRDGWLRRLPLLPALLFTIVVTQVPFVLSLWYSLTDWTITPPTDQEFIGVGNYTDLASDRFFLEAAQTSIFMTVAAVLLSVVLGTAIAMLLDRKFFGQGFVRTLLITPFLIMPVVAGLVWKTQMFSSLYGVLNWVLETLGFESIEFVSRAPTWSVVIVLIWQWTPFMMLIALAGLQSQPGEVLEAARVDGANGRGIFFQITLPHLRSYIELSVLLGSIYLIQVFDHIEVITGGGPGSTNVPYFVYQRSIGGGWRFGSASAYATIVVIVTIIIANLGLRVLRGLLEDEETA</sequence>
<dbReference type="PROSITE" id="PS50928">
    <property type="entry name" value="ABC_TM1"/>
    <property type="match status" value="1"/>
</dbReference>
<comment type="similarity">
    <text evidence="7">Belongs to the binding-protein-dependent transport system permease family.</text>
</comment>
<feature type="transmembrane region" description="Helical" evidence="7">
    <location>
        <begin position="131"/>
        <end position="148"/>
    </location>
</feature>
<evidence type="ECO:0000313" key="10">
    <source>
        <dbReference type="Proteomes" id="UP000264006"/>
    </source>
</evidence>
<keyword evidence="10" id="KW-1185">Reference proteome</keyword>
<dbReference type="PANTHER" id="PTHR43005:SF2">
    <property type="entry name" value="INTEGRAL MEMBRANE SUGAR TRANSPORT PROTEIN"/>
    <property type="match status" value="1"/>
</dbReference>
<proteinExistence type="inferred from homology"/>
<evidence type="ECO:0000259" key="8">
    <source>
        <dbReference type="PROSITE" id="PS50928"/>
    </source>
</evidence>
<evidence type="ECO:0000313" key="9">
    <source>
        <dbReference type="EMBL" id="AXV08796.1"/>
    </source>
</evidence>
<keyword evidence="4 7" id="KW-0812">Transmembrane</keyword>
<keyword evidence="2 7" id="KW-0813">Transport</keyword>
<dbReference type="Gene3D" id="1.10.3720.10">
    <property type="entry name" value="MetI-like"/>
    <property type="match status" value="1"/>
</dbReference>
<dbReference type="GO" id="GO:0005886">
    <property type="term" value="C:plasma membrane"/>
    <property type="evidence" value="ECO:0007669"/>
    <property type="project" value="UniProtKB-SubCell"/>
</dbReference>
<feature type="transmembrane region" description="Helical" evidence="7">
    <location>
        <begin position="39"/>
        <end position="60"/>
    </location>
</feature>
<evidence type="ECO:0000256" key="2">
    <source>
        <dbReference type="ARBA" id="ARBA00022448"/>
    </source>
</evidence>
<reference evidence="9 10" key="1">
    <citation type="submission" date="2018-09" db="EMBL/GenBank/DDBJ databases">
        <title>Complete genome sequence of Euzebya sp. DY32-46 isolated from seawater of Pacific Ocean.</title>
        <authorList>
            <person name="Xu L."/>
            <person name="Wu Y.-H."/>
            <person name="Xu X.-W."/>
        </authorList>
    </citation>
    <scope>NUCLEOTIDE SEQUENCE [LARGE SCALE GENOMIC DNA]</scope>
    <source>
        <strain evidence="9 10">DY32-46</strain>
    </source>
</reference>
<evidence type="ECO:0000256" key="5">
    <source>
        <dbReference type="ARBA" id="ARBA00022989"/>
    </source>
</evidence>
<evidence type="ECO:0000256" key="4">
    <source>
        <dbReference type="ARBA" id="ARBA00022692"/>
    </source>
</evidence>
<keyword evidence="3" id="KW-1003">Cell membrane</keyword>
<evidence type="ECO:0000256" key="1">
    <source>
        <dbReference type="ARBA" id="ARBA00004651"/>
    </source>
</evidence>
<dbReference type="CDD" id="cd06261">
    <property type="entry name" value="TM_PBP2"/>
    <property type="match status" value="1"/>
</dbReference>
<dbReference type="RefSeq" id="WP_114593087.1">
    <property type="nucleotide sequence ID" value="NZ_CP031165.1"/>
</dbReference>
<feature type="transmembrane region" description="Helical" evidence="7">
    <location>
        <begin position="98"/>
        <end position="119"/>
    </location>
</feature>
<dbReference type="EMBL" id="CP031165">
    <property type="protein sequence ID" value="AXV08796.1"/>
    <property type="molecule type" value="Genomic_DNA"/>
</dbReference>
<protein>
    <submittedName>
        <fullName evidence="9">Various polyols ABC transporter, permease component 1</fullName>
    </submittedName>
</protein>
<dbReference type="KEGG" id="euz:DVS28_a4129"/>
<dbReference type="AlphaFoldDB" id="A0A346Y2U9"/>
<dbReference type="Pfam" id="PF00528">
    <property type="entry name" value="BPD_transp_1"/>
    <property type="match status" value="1"/>
</dbReference>
<accession>A0A346Y2U9</accession>
<feature type="transmembrane region" description="Helical" evidence="7">
    <location>
        <begin position="283"/>
        <end position="305"/>
    </location>
</feature>
<feature type="domain" description="ABC transmembrane type-1" evidence="8">
    <location>
        <begin position="94"/>
        <end position="304"/>
    </location>
</feature>
<dbReference type="InterPro" id="IPR000515">
    <property type="entry name" value="MetI-like"/>
</dbReference>
<comment type="subcellular location">
    <subcellularLocation>
        <location evidence="1 7">Cell membrane</location>
        <topology evidence="1 7">Multi-pass membrane protein</topology>
    </subcellularLocation>
</comment>
<evidence type="ECO:0000256" key="3">
    <source>
        <dbReference type="ARBA" id="ARBA00022475"/>
    </source>
</evidence>
<dbReference type="GO" id="GO:0055085">
    <property type="term" value="P:transmembrane transport"/>
    <property type="evidence" value="ECO:0007669"/>
    <property type="project" value="InterPro"/>
</dbReference>
<dbReference type="OrthoDB" id="34224at2"/>
<dbReference type="SUPFAM" id="SSF161098">
    <property type="entry name" value="MetI-like"/>
    <property type="match status" value="1"/>
</dbReference>
<dbReference type="InterPro" id="IPR035906">
    <property type="entry name" value="MetI-like_sf"/>
</dbReference>
<keyword evidence="5 7" id="KW-1133">Transmembrane helix</keyword>